<feature type="compositionally biased region" description="Polar residues" evidence="12">
    <location>
        <begin position="356"/>
        <end position="366"/>
    </location>
</feature>
<comment type="function">
    <text evidence="11">Component of the origin recognition complex (ORC) that binds origins of replication. DNA-binding is ATP-dependent, however specific DNA sequences that define origins of replication have not been identified so far. ORC is required to assemble the pre-replication complex necessary to initiate DNA replication.</text>
</comment>
<feature type="compositionally biased region" description="Polar residues" evidence="12">
    <location>
        <begin position="391"/>
        <end position="415"/>
    </location>
</feature>
<keyword evidence="16" id="KW-1185">Reference proteome</keyword>
<evidence type="ECO:0000256" key="7">
    <source>
        <dbReference type="ARBA" id="ARBA00022840"/>
    </source>
</evidence>
<dbReference type="PANTHER" id="PTHR10763">
    <property type="entry name" value="CELL DIVISION CONTROL PROTEIN 6-RELATED"/>
    <property type="match status" value="1"/>
</dbReference>
<evidence type="ECO:0000256" key="12">
    <source>
        <dbReference type="SAM" id="MobiDB-lite"/>
    </source>
</evidence>
<dbReference type="GO" id="GO:0005524">
    <property type="term" value="F:ATP binding"/>
    <property type="evidence" value="ECO:0007669"/>
    <property type="project" value="UniProtKB-KW"/>
</dbReference>
<dbReference type="Pfam" id="PF09079">
    <property type="entry name" value="WHD_Cdc6"/>
    <property type="match status" value="1"/>
</dbReference>
<evidence type="ECO:0000256" key="5">
    <source>
        <dbReference type="ARBA" id="ARBA00022723"/>
    </source>
</evidence>
<evidence type="ECO:0000313" key="16">
    <source>
        <dbReference type="Proteomes" id="UP000327044"/>
    </source>
</evidence>
<gene>
    <name evidence="15" type="ORF">PPYR_01618</name>
</gene>
<reference evidence="15 16" key="2">
    <citation type="journal article" date="2018" name="Elife">
        <title>Firefly genomes illuminate parallel origins of bioluminescence in beetles.</title>
        <authorList>
            <person name="Fallon T.R."/>
            <person name="Lower S.E."/>
            <person name="Chang C.H."/>
            <person name="Bessho-Uehara M."/>
            <person name="Martin G.J."/>
            <person name="Bewick A.J."/>
            <person name="Behringer M."/>
            <person name="Debat H.J."/>
            <person name="Wong I."/>
            <person name="Day J.C."/>
            <person name="Suvorov A."/>
            <person name="Silva C.J."/>
            <person name="Stanger-Hall K.F."/>
            <person name="Hall D.W."/>
            <person name="Schmitz R.J."/>
            <person name="Nelson D.R."/>
            <person name="Lewis S.M."/>
            <person name="Shigenobu S."/>
            <person name="Bybee S.M."/>
            <person name="Larracuente A.M."/>
            <person name="Oba Y."/>
            <person name="Weng J.K."/>
        </authorList>
    </citation>
    <scope>NUCLEOTIDE SEQUENCE [LARGE SCALE GENOMIC DNA]</scope>
    <source>
        <strain evidence="15">1611_PpyrPB1</strain>
        <tissue evidence="15">Whole body</tissue>
    </source>
</reference>
<dbReference type="OrthoDB" id="1926878at2759"/>
<dbReference type="FunCoup" id="A0A1Y1MM19">
    <property type="interactions" value="198"/>
</dbReference>
<dbReference type="FunFam" id="1.10.8.60:FF:000062">
    <property type="entry name" value="Origin recognition complex subunit 1"/>
    <property type="match status" value="1"/>
</dbReference>
<dbReference type="InterPro" id="IPR027417">
    <property type="entry name" value="P-loop_NTPase"/>
</dbReference>
<dbReference type="GO" id="GO:0016887">
    <property type="term" value="F:ATP hydrolysis activity"/>
    <property type="evidence" value="ECO:0007669"/>
    <property type="project" value="InterPro"/>
</dbReference>
<evidence type="ECO:0000259" key="13">
    <source>
        <dbReference type="SMART" id="SM00382"/>
    </source>
</evidence>
<dbReference type="InterPro" id="IPR043151">
    <property type="entry name" value="BAH_sf"/>
</dbReference>
<protein>
    <recommendedName>
        <fullName evidence="3 11">Origin recognition complex subunit 1</fullName>
    </recommendedName>
</protein>
<evidence type="ECO:0000313" key="14">
    <source>
        <dbReference type="EMBL" id="JAV86719.1"/>
    </source>
</evidence>
<evidence type="ECO:0000313" key="15">
    <source>
        <dbReference type="EMBL" id="KAB0804648.1"/>
    </source>
</evidence>
<evidence type="ECO:0000256" key="4">
    <source>
        <dbReference type="ARBA" id="ARBA00022705"/>
    </source>
</evidence>
<evidence type="ECO:0000256" key="6">
    <source>
        <dbReference type="ARBA" id="ARBA00022741"/>
    </source>
</evidence>
<reference evidence="15" key="3">
    <citation type="submission" date="2019-08" db="EMBL/GenBank/DDBJ databases">
        <authorList>
            <consortium name="Photinus pyralis genome working group"/>
            <person name="Fallon T.R."/>
            <person name="Sander Lower S.E."/>
            <person name="Weng J.-K."/>
        </authorList>
    </citation>
    <scope>NUCLEOTIDE SEQUENCE</scope>
    <source>
        <strain evidence="15">1611_PpyrPB1</strain>
        <tissue evidence="15">Whole body</tissue>
    </source>
</reference>
<comment type="subunit">
    <text evidence="11">ORC is composed of six subunits.</text>
</comment>
<accession>A0A1Y1MM19</accession>
<dbReference type="InterPro" id="IPR003959">
    <property type="entry name" value="ATPase_AAA_core"/>
</dbReference>
<dbReference type="InterPro" id="IPR003593">
    <property type="entry name" value="AAA+_ATPase"/>
</dbReference>
<reference evidence="14" key="1">
    <citation type="journal article" date="2016" name="Sci. Rep.">
        <title>Molecular characterization of firefly nuptial gifts: a multi-omics approach sheds light on postcopulatory sexual selection.</title>
        <authorList>
            <person name="Al-Wathiqui N."/>
            <person name="Fallon T.R."/>
            <person name="South A."/>
            <person name="Weng J.K."/>
            <person name="Lewis S.M."/>
        </authorList>
    </citation>
    <scope>NUCLEOTIDE SEQUENCE</scope>
</reference>
<evidence type="ECO:0000256" key="1">
    <source>
        <dbReference type="ARBA" id="ARBA00004123"/>
    </source>
</evidence>
<evidence type="ECO:0000256" key="9">
    <source>
        <dbReference type="ARBA" id="ARBA00023125"/>
    </source>
</evidence>
<dbReference type="Pfam" id="PF00004">
    <property type="entry name" value="AAA"/>
    <property type="match status" value="1"/>
</dbReference>
<dbReference type="Gene3D" id="3.40.50.300">
    <property type="entry name" value="P-loop containing nucleotide triphosphate hydrolases"/>
    <property type="match status" value="1"/>
</dbReference>
<evidence type="ECO:0000256" key="2">
    <source>
        <dbReference type="ARBA" id="ARBA00008398"/>
    </source>
</evidence>
<evidence type="ECO:0000256" key="10">
    <source>
        <dbReference type="ARBA" id="ARBA00023242"/>
    </source>
</evidence>
<sequence length="910" mass="103136">MGHFKWVGGPIQNGNTEKCWLKYYQGFVYKKVPFNVGDFVAVMQKGKLQIGKLTSLFHSSEKRHLPKEHRGIVQLYKRVKDLDFNICNSYKNLRGNFEIIETALKLANTICLEEIIEKCDVVFLKIDDPIFQNEKHDTYCCRYKQVRNTLVPVLNNFDTTCRIPANKENIVSCANSPTKRKLSISCDTHVELDTSPSKTMHLTPNKVQSPVSPTKTVKLTPECQNMDFLEPTLSRSVKRVLVDSFDEELSNVCYSVKNLQCHDGIKLTLVSENDVKVFPTQLTSEVMNMKSPIKINSVKQVDNQIQLSEIGKMELRKRKTIEENSSTPKQTPAKISLRRSTRTMERKSYADFFSPPLQNASITKNDTPVRRSKRTTNTPKRCFGHLDESGTQKVKSTQAESSPSIHLNGEVTPSTRSKRLIKRSTKYSEETYESTPKKHFSVDVESSPSTWSTRARRKSEVRTPKKYNSDIDFLSDEEDFEKKSTKNIKNVEPKTPKRFNGTPLTKDTPTIRARMVRDGTITPSVQDRKVAILKNNTPLSNARHKLHVSYLPQALACREKEFQDITNFLEGKLLDGCGGCMYVSGVPGTGKTATVTDVMKTLQQSARKKLVPAFQYITINGMKISEPRQAYVEIAKQLMGKTLRWEEAQSMLENTFVNSKRKNAIILVVDELDLLCTKRQDVVYNLLDWPTRTNARLIVITIANTMDLPERLLMGRVTSRLGLTRLTFQPYTYKQLQEIVTKRIMGTNSFDPDAVQLVSRKVASVSGDARRALDICRRAAEIAENEGEHSLVSLNHVNQVLNAMTSQPKVLAIKLCCRLEKLLLQAIVAEVERTGIEETSFGSVYKMLSTVAILDGFQMVPRATAMRSVARLGASRFLLIDNKCNNIYNQRIMLNISSDDVHYALSNIVI</sequence>
<evidence type="ECO:0000256" key="11">
    <source>
        <dbReference type="RuleBase" id="RU365058"/>
    </source>
</evidence>
<dbReference type="InterPro" id="IPR015163">
    <property type="entry name" value="Cdc6_C"/>
</dbReference>
<dbReference type="GO" id="GO:0005664">
    <property type="term" value="C:nuclear origin of replication recognition complex"/>
    <property type="evidence" value="ECO:0007669"/>
    <property type="project" value="TreeGrafter"/>
</dbReference>
<dbReference type="Proteomes" id="UP000327044">
    <property type="component" value="Unassembled WGS sequence"/>
</dbReference>
<evidence type="ECO:0000256" key="3">
    <source>
        <dbReference type="ARBA" id="ARBA00019081"/>
    </source>
</evidence>
<dbReference type="EMBL" id="VVIM01000001">
    <property type="protein sequence ID" value="KAB0804648.1"/>
    <property type="molecule type" value="Genomic_DNA"/>
</dbReference>
<dbReference type="Gene3D" id="1.10.8.60">
    <property type="match status" value="1"/>
</dbReference>
<dbReference type="PANTHER" id="PTHR10763:SF23">
    <property type="entry name" value="ORIGIN RECOGNITION COMPLEX SUBUNIT 1"/>
    <property type="match status" value="1"/>
</dbReference>
<dbReference type="GO" id="GO:0033314">
    <property type="term" value="P:mitotic DNA replication checkpoint signaling"/>
    <property type="evidence" value="ECO:0007669"/>
    <property type="project" value="TreeGrafter"/>
</dbReference>
<proteinExistence type="inferred from homology"/>
<keyword evidence="8" id="KW-0460">Magnesium</keyword>
<dbReference type="EMBL" id="GEZM01027484">
    <property type="protein sequence ID" value="JAV86719.1"/>
    <property type="molecule type" value="Transcribed_RNA"/>
</dbReference>
<dbReference type="SMART" id="SM00382">
    <property type="entry name" value="AAA"/>
    <property type="match status" value="1"/>
</dbReference>
<dbReference type="Pfam" id="PF17872">
    <property type="entry name" value="AAA_lid_10"/>
    <property type="match status" value="1"/>
</dbReference>
<dbReference type="SUPFAM" id="SSF52540">
    <property type="entry name" value="P-loop containing nucleoside triphosphate hydrolases"/>
    <property type="match status" value="1"/>
</dbReference>
<dbReference type="InParanoid" id="A0A1Y1MM19"/>
<name>A0A1Y1MM19_PHOPY</name>
<dbReference type="AlphaFoldDB" id="A0A1Y1MM19"/>
<dbReference type="GO" id="GO:0006270">
    <property type="term" value="P:DNA replication initiation"/>
    <property type="evidence" value="ECO:0007669"/>
    <property type="project" value="TreeGrafter"/>
</dbReference>
<dbReference type="FunFam" id="3.40.50.300:FF:000199">
    <property type="entry name" value="Origin recognition complex subunit 1"/>
    <property type="match status" value="1"/>
</dbReference>
<keyword evidence="6 11" id="KW-0547">Nucleotide-binding</keyword>
<feature type="domain" description="AAA+ ATPase" evidence="13">
    <location>
        <begin position="577"/>
        <end position="727"/>
    </location>
</feature>
<dbReference type="InterPro" id="IPR041083">
    <property type="entry name" value="AAA_lid_10"/>
</dbReference>
<dbReference type="Gene3D" id="2.30.30.490">
    <property type="match status" value="1"/>
</dbReference>
<feature type="region of interest" description="Disordered" evidence="12">
    <location>
        <begin position="355"/>
        <end position="417"/>
    </location>
</feature>
<organism evidence="14">
    <name type="scientific">Photinus pyralis</name>
    <name type="common">Common eastern firefly</name>
    <name type="synonym">Lampyris pyralis</name>
    <dbReference type="NCBI Taxonomy" id="7054"/>
    <lineage>
        <taxon>Eukaryota</taxon>
        <taxon>Metazoa</taxon>
        <taxon>Ecdysozoa</taxon>
        <taxon>Arthropoda</taxon>
        <taxon>Hexapoda</taxon>
        <taxon>Insecta</taxon>
        <taxon>Pterygota</taxon>
        <taxon>Neoptera</taxon>
        <taxon>Endopterygota</taxon>
        <taxon>Coleoptera</taxon>
        <taxon>Polyphaga</taxon>
        <taxon>Elateriformia</taxon>
        <taxon>Elateroidea</taxon>
        <taxon>Lampyridae</taxon>
        <taxon>Lampyrinae</taxon>
        <taxon>Photinus</taxon>
    </lineage>
</organism>
<dbReference type="GO" id="GO:0003688">
    <property type="term" value="F:DNA replication origin binding"/>
    <property type="evidence" value="ECO:0007669"/>
    <property type="project" value="TreeGrafter"/>
</dbReference>
<keyword evidence="5" id="KW-0479">Metal-binding</keyword>
<dbReference type="GO" id="GO:0046872">
    <property type="term" value="F:metal ion binding"/>
    <property type="evidence" value="ECO:0007669"/>
    <property type="project" value="UniProtKB-KW"/>
</dbReference>
<keyword evidence="4 11" id="KW-0235">DNA replication</keyword>
<evidence type="ECO:0000256" key="8">
    <source>
        <dbReference type="ARBA" id="ARBA00022842"/>
    </source>
</evidence>
<dbReference type="InterPro" id="IPR050311">
    <property type="entry name" value="ORC1/CDC6"/>
</dbReference>
<feature type="region of interest" description="Disordered" evidence="12">
    <location>
        <begin position="321"/>
        <end position="341"/>
    </location>
</feature>
<comment type="similarity">
    <text evidence="2 11">Belongs to the ORC1 family.</text>
</comment>
<keyword evidence="10 11" id="KW-0539">Nucleus</keyword>
<comment type="subcellular location">
    <subcellularLocation>
        <location evidence="1 11">Nucleus</location>
    </subcellularLocation>
</comment>
<keyword evidence="7 11" id="KW-0067">ATP-binding</keyword>
<keyword evidence="9 11" id="KW-0238">DNA-binding</keyword>